<evidence type="ECO:0000256" key="6">
    <source>
        <dbReference type="ARBA" id="ARBA00023004"/>
    </source>
</evidence>
<dbReference type="InterPro" id="IPR000531">
    <property type="entry name" value="Beta-barrel_TonB"/>
</dbReference>
<keyword evidence="4" id="KW-0410">Iron transport</keyword>
<keyword evidence="15" id="KW-0675">Receptor</keyword>
<dbReference type="InterPro" id="IPR036942">
    <property type="entry name" value="Beta-barrel_TonB_sf"/>
</dbReference>
<dbReference type="PROSITE" id="PS52016">
    <property type="entry name" value="TONB_DEPENDENT_REC_3"/>
    <property type="match status" value="1"/>
</dbReference>
<dbReference type="Gene3D" id="3.55.50.30">
    <property type="match status" value="1"/>
</dbReference>
<sequence>MAVSQPALAQARRINLNTPAQPVQDALLGLALQYQVTLGGDVPACRGTAPGLRGAMTLDFALTRTLAGSGCTFRVGRSGAVVITRAPAVRPVDPARLAPPIAPSPPPPAEAEVMELGDVIVTAERRPSSPRSAPTAVTAVTGQQIVASGAADTSELSNLVAGMMVTNLGSGRNKILLRGMSDGAFTGLTQSTVGLYLDQVPLTYSAPDPDLKLIDLDRVEILRGPQGSLYGTGPVGGVVRIITRRPDDLTPSLDLAATRSTTRGVPSSDYSAVANLPFGDGAGAIRAVVYDETFGGYIDDVSLNLRRVNDGSRRGARVSGSLRLGPDWTATVGVLGQSIDTNDTHYVYRFLGGLRRANLVREPHANDFDQLYGNLVGQGGWGRLEVTVARIDHSFASRYDASTALPAFGSRARIGVLDDAKDIDLLIGEATWTSLPGAAQRWTAGVFASKGDTSSGTDLTAIWPLRSEVYVERRHDELFELALFGETAWDLSGNLTLTAGGRLYMFDYETRSEVRHRGWTRPFDGSRRTTGFSPKLALDYRRDDRTSLYAQITQGHRTGGFNTAGPIGLDFEGGAGRPTRDYEGDSLWNYEIGAKALLLDDRLQVRVAAFVADWRDIQSDQFLPSGLAYAVNVGDGANRGVEIETAWQATSELLIRGNALLAQPRITRPSEEFNSRGDAGLPGVPSASANLNASWTRRYSGGLQAFASGQLTYVGPSRLTFDAERRHRMGDYVTGRIEAGVSLSSWTALVFVDNPLDTEANTFSFSDPFRLPQALATTPLRPRTTGVSLRLSL</sequence>
<evidence type="ECO:0000313" key="15">
    <source>
        <dbReference type="EMBL" id="GAA0629079.1"/>
    </source>
</evidence>
<evidence type="ECO:0000256" key="9">
    <source>
        <dbReference type="ARBA" id="ARBA00023136"/>
    </source>
</evidence>
<evidence type="ECO:0000256" key="3">
    <source>
        <dbReference type="ARBA" id="ARBA00022452"/>
    </source>
</evidence>
<dbReference type="Pfam" id="PF00593">
    <property type="entry name" value="TonB_dep_Rec_b-barrel"/>
    <property type="match status" value="1"/>
</dbReference>
<organism evidence="15 16">
    <name type="scientific">Brevundimonas kwangchunensis</name>
    <dbReference type="NCBI Taxonomy" id="322163"/>
    <lineage>
        <taxon>Bacteria</taxon>
        <taxon>Pseudomonadati</taxon>
        <taxon>Pseudomonadota</taxon>
        <taxon>Alphaproteobacteria</taxon>
        <taxon>Caulobacterales</taxon>
        <taxon>Caulobacteraceae</taxon>
        <taxon>Brevundimonas</taxon>
    </lineage>
</organism>
<evidence type="ECO:0000256" key="10">
    <source>
        <dbReference type="ARBA" id="ARBA00023237"/>
    </source>
</evidence>
<keyword evidence="9 11" id="KW-0472">Membrane</keyword>
<feature type="domain" description="TonB-dependent receptor plug" evidence="14">
    <location>
        <begin position="130"/>
        <end position="238"/>
    </location>
</feature>
<accession>A0ABN1H4Z3</accession>
<gene>
    <name evidence="15" type="ORF">GCM10009422_28120</name>
</gene>
<dbReference type="PANTHER" id="PTHR32552">
    <property type="entry name" value="FERRICHROME IRON RECEPTOR-RELATED"/>
    <property type="match status" value="1"/>
</dbReference>
<dbReference type="EMBL" id="BAAAGA010000007">
    <property type="protein sequence ID" value="GAA0629079.1"/>
    <property type="molecule type" value="Genomic_DNA"/>
</dbReference>
<comment type="subcellular location">
    <subcellularLocation>
        <location evidence="1 11">Cell outer membrane</location>
        <topology evidence="1 11">Multi-pass membrane protein</topology>
    </subcellularLocation>
</comment>
<evidence type="ECO:0000256" key="11">
    <source>
        <dbReference type="PROSITE-ProRule" id="PRU01360"/>
    </source>
</evidence>
<keyword evidence="16" id="KW-1185">Reference proteome</keyword>
<evidence type="ECO:0000256" key="4">
    <source>
        <dbReference type="ARBA" id="ARBA00022496"/>
    </source>
</evidence>
<comment type="similarity">
    <text evidence="11 12">Belongs to the TonB-dependent receptor family.</text>
</comment>
<dbReference type="Proteomes" id="UP001501352">
    <property type="component" value="Unassembled WGS sequence"/>
</dbReference>
<keyword evidence="6" id="KW-0408">Iron</keyword>
<reference evidence="15 16" key="1">
    <citation type="journal article" date="2019" name="Int. J. Syst. Evol. Microbiol.">
        <title>The Global Catalogue of Microorganisms (GCM) 10K type strain sequencing project: providing services to taxonomists for standard genome sequencing and annotation.</title>
        <authorList>
            <consortium name="The Broad Institute Genomics Platform"/>
            <consortium name="The Broad Institute Genome Sequencing Center for Infectious Disease"/>
            <person name="Wu L."/>
            <person name="Ma J."/>
        </authorList>
    </citation>
    <scope>NUCLEOTIDE SEQUENCE [LARGE SCALE GENOMIC DNA]</scope>
    <source>
        <strain evidence="15 16">JCM 12928</strain>
    </source>
</reference>
<evidence type="ECO:0000256" key="7">
    <source>
        <dbReference type="ARBA" id="ARBA00023065"/>
    </source>
</evidence>
<keyword evidence="5 11" id="KW-0812">Transmembrane</keyword>
<evidence type="ECO:0000256" key="8">
    <source>
        <dbReference type="ARBA" id="ARBA00023077"/>
    </source>
</evidence>
<dbReference type="InterPro" id="IPR039426">
    <property type="entry name" value="TonB-dep_rcpt-like"/>
</dbReference>
<dbReference type="SUPFAM" id="SSF56935">
    <property type="entry name" value="Porins"/>
    <property type="match status" value="1"/>
</dbReference>
<dbReference type="RefSeq" id="WP_343794627.1">
    <property type="nucleotide sequence ID" value="NZ_BAAAGA010000007.1"/>
</dbReference>
<keyword evidence="2 11" id="KW-0813">Transport</keyword>
<evidence type="ECO:0000256" key="12">
    <source>
        <dbReference type="RuleBase" id="RU003357"/>
    </source>
</evidence>
<evidence type="ECO:0000259" key="13">
    <source>
        <dbReference type="Pfam" id="PF00593"/>
    </source>
</evidence>
<proteinExistence type="inferred from homology"/>
<keyword evidence="3 11" id="KW-1134">Transmembrane beta strand</keyword>
<keyword evidence="7" id="KW-0406">Ion transport</keyword>
<evidence type="ECO:0000259" key="14">
    <source>
        <dbReference type="Pfam" id="PF07715"/>
    </source>
</evidence>
<protein>
    <submittedName>
        <fullName evidence="15">TonB-dependent receptor</fullName>
    </submittedName>
</protein>
<dbReference type="Pfam" id="PF07715">
    <property type="entry name" value="Plug"/>
    <property type="match status" value="1"/>
</dbReference>
<name>A0ABN1H4Z3_9CAUL</name>
<evidence type="ECO:0000313" key="16">
    <source>
        <dbReference type="Proteomes" id="UP001501352"/>
    </source>
</evidence>
<dbReference type="PANTHER" id="PTHR32552:SF81">
    <property type="entry name" value="TONB-DEPENDENT OUTER MEMBRANE RECEPTOR"/>
    <property type="match status" value="1"/>
</dbReference>
<dbReference type="Gene3D" id="2.40.170.20">
    <property type="entry name" value="TonB-dependent receptor, beta-barrel domain"/>
    <property type="match status" value="1"/>
</dbReference>
<keyword evidence="10 11" id="KW-0998">Cell outer membrane</keyword>
<comment type="caution">
    <text evidence="15">The sequence shown here is derived from an EMBL/GenBank/DDBJ whole genome shotgun (WGS) entry which is preliminary data.</text>
</comment>
<keyword evidence="8 12" id="KW-0798">TonB box</keyword>
<evidence type="ECO:0000256" key="2">
    <source>
        <dbReference type="ARBA" id="ARBA00022448"/>
    </source>
</evidence>
<dbReference type="InterPro" id="IPR012910">
    <property type="entry name" value="Plug_dom"/>
</dbReference>
<evidence type="ECO:0000256" key="1">
    <source>
        <dbReference type="ARBA" id="ARBA00004571"/>
    </source>
</evidence>
<feature type="domain" description="TonB-dependent receptor-like beta-barrel" evidence="13">
    <location>
        <begin position="286"/>
        <end position="754"/>
    </location>
</feature>
<evidence type="ECO:0000256" key="5">
    <source>
        <dbReference type="ARBA" id="ARBA00022692"/>
    </source>
</evidence>